<evidence type="ECO:0000256" key="1">
    <source>
        <dbReference type="SAM" id="MobiDB-lite"/>
    </source>
</evidence>
<feature type="region of interest" description="Disordered" evidence="1">
    <location>
        <begin position="60"/>
        <end position="91"/>
    </location>
</feature>
<organism evidence="2 3">
    <name type="scientific">Actinidia rufa</name>
    <dbReference type="NCBI Taxonomy" id="165716"/>
    <lineage>
        <taxon>Eukaryota</taxon>
        <taxon>Viridiplantae</taxon>
        <taxon>Streptophyta</taxon>
        <taxon>Embryophyta</taxon>
        <taxon>Tracheophyta</taxon>
        <taxon>Spermatophyta</taxon>
        <taxon>Magnoliopsida</taxon>
        <taxon>eudicotyledons</taxon>
        <taxon>Gunneridae</taxon>
        <taxon>Pentapetalae</taxon>
        <taxon>asterids</taxon>
        <taxon>Ericales</taxon>
        <taxon>Actinidiaceae</taxon>
        <taxon>Actinidia</taxon>
    </lineage>
</organism>
<dbReference type="Proteomes" id="UP000585474">
    <property type="component" value="Unassembled WGS sequence"/>
</dbReference>
<accession>A0A7J0GLB5</accession>
<dbReference type="PANTHER" id="PTHR34776:SF1">
    <property type="entry name" value="F17F16.3 PROTEIN"/>
    <property type="match status" value="1"/>
</dbReference>
<reference evidence="2 3" key="1">
    <citation type="submission" date="2019-07" db="EMBL/GenBank/DDBJ databases">
        <title>De Novo Assembly of kiwifruit Actinidia rufa.</title>
        <authorList>
            <person name="Sugita-Konishi S."/>
            <person name="Sato K."/>
            <person name="Mori E."/>
            <person name="Abe Y."/>
            <person name="Kisaki G."/>
            <person name="Hamano K."/>
            <person name="Suezawa K."/>
            <person name="Otani M."/>
            <person name="Fukuda T."/>
            <person name="Manabe T."/>
            <person name="Gomi K."/>
            <person name="Tabuchi M."/>
            <person name="Akimitsu K."/>
            <person name="Kataoka I."/>
        </authorList>
    </citation>
    <scope>NUCLEOTIDE SEQUENCE [LARGE SCALE GENOMIC DNA]</scope>
    <source>
        <strain evidence="3">cv. Fuchu</strain>
    </source>
</reference>
<evidence type="ECO:0000313" key="2">
    <source>
        <dbReference type="EMBL" id="GFZ11619.1"/>
    </source>
</evidence>
<proteinExistence type="predicted"/>
<dbReference type="PANTHER" id="PTHR34776">
    <property type="entry name" value="F17F16.3 PROTEIN"/>
    <property type="match status" value="1"/>
</dbReference>
<comment type="caution">
    <text evidence="2">The sequence shown here is derived from an EMBL/GenBank/DDBJ whole genome shotgun (WGS) entry which is preliminary data.</text>
</comment>
<protein>
    <submittedName>
        <fullName evidence="2">Uncharacterized protein</fullName>
    </submittedName>
</protein>
<dbReference type="OrthoDB" id="1028014at2759"/>
<evidence type="ECO:0000313" key="3">
    <source>
        <dbReference type="Proteomes" id="UP000585474"/>
    </source>
</evidence>
<feature type="compositionally biased region" description="Basic and acidic residues" evidence="1">
    <location>
        <begin position="64"/>
        <end position="91"/>
    </location>
</feature>
<name>A0A7J0GLB5_9ERIC</name>
<keyword evidence="3" id="KW-1185">Reference proteome</keyword>
<dbReference type="EMBL" id="BJWL01000023">
    <property type="protein sequence ID" value="GFZ11619.1"/>
    <property type="molecule type" value="Genomic_DNA"/>
</dbReference>
<dbReference type="AlphaFoldDB" id="A0A7J0GLB5"/>
<gene>
    <name evidence="2" type="ORF">Acr_23g0000040</name>
</gene>
<sequence length="285" mass="32741">MNSNRAWAWLLSLDSSKWAWTHPDGLDSTERGEIFFFYRPKINEEEAHRPDDVQRLYIVMRPRSSGERQRRTPVEEKQDPRHSATKEAHAKDGSSFLLLLQPSRWTWYPEEYDTSTKGHRCKSPARALGEGIYRILRHSTASGGKITHTHLIYKLEFPPENEKNEPQESFNTKREGSYLIQIKNLDQHAGSSQFRGLQNKRKAVIPAHLQGKFGIFRYCPADPPDFLNYEGCEFLLIWASDDIEEELGLDLKPESCEPVDASCSDLVKTFGETASTIPLFKGAWV</sequence>